<feature type="domain" description="RagB/SusD" evidence="6">
    <location>
        <begin position="312"/>
        <end position="433"/>
    </location>
</feature>
<comment type="similarity">
    <text evidence="2">Belongs to the SusD family.</text>
</comment>
<evidence type="ECO:0000313" key="9">
    <source>
        <dbReference type="Proteomes" id="UP000293925"/>
    </source>
</evidence>
<dbReference type="Proteomes" id="UP000293925">
    <property type="component" value="Unassembled WGS sequence"/>
</dbReference>
<dbReference type="Pfam" id="PF14322">
    <property type="entry name" value="SusD-like_3"/>
    <property type="match status" value="1"/>
</dbReference>
<sequence length="470" mass="52343">MKNQSKFNNILLTLYLCISIFGCKKFVEIDLPIDSITTASAFETDAKTNSVIRGLYLNMVKTTGYAFGGSMSIGLGVSADELQITTPTNVYQEFYTNSVSSANLNVASYYWGPLYNTIYTANAAIENIPGSLGMSDYGKKQYMAEARFIRAANYFYLVNIFGDVPLVTGTDYRTNAVLPRSSIERVYELIISDLTFAKENLSTNYLGTTRLRANTYAAAALLARVYLYRSEWAKAEALASEVIAGKNTTGVPLYALEPILNNVFLLSSKEVLLQLQQPALNLYTWDGFNFIQSTLPNYQLTDALFNSFGIGDGRKNSWIKTYTSTTGGVTKSYYSPFKYKISSGTGTAKTESLVFLRLGEVYLIRAESRAQQNNLSDAISDLDVIRKRAGLLAPTAAGATQPELIEMIARERYIELFAELGHRWLDLKRSRRADVVLSGKPNWRPEAKLFPIPTTEIENNPFLIQNPGYN</sequence>
<evidence type="ECO:0000256" key="5">
    <source>
        <dbReference type="ARBA" id="ARBA00023237"/>
    </source>
</evidence>
<dbReference type="Gene3D" id="1.25.40.390">
    <property type="match status" value="1"/>
</dbReference>
<keyword evidence="9" id="KW-1185">Reference proteome</keyword>
<organism evidence="8 9">
    <name type="scientific">Pedobacter psychrodurus</name>
    <dbReference type="NCBI Taxonomy" id="2530456"/>
    <lineage>
        <taxon>Bacteria</taxon>
        <taxon>Pseudomonadati</taxon>
        <taxon>Bacteroidota</taxon>
        <taxon>Sphingobacteriia</taxon>
        <taxon>Sphingobacteriales</taxon>
        <taxon>Sphingobacteriaceae</taxon>
        <taxon>Pedobacter</taxon>
    </lineage>
</organism>
<dbReference type="SUPFAM" id="SSF48452">
    <property type="entry name" value="TPR-like"/>
    <property type="match status" value="1"/>
</dbReference>
<proteinExistence type="inferred from homology"/>
<comment type="caution">
    <text evidence="8">The sequence shown here is derived from an EMBL/GenBank/DDBJ whole genome shotgun (WGS) entry which is preliminary data.</text>
</comment>
<dbReference type="GO" id="GO:0009279">
    <property type="term" value="C:cell outer membrane"/>
    <property type="evidence" value="ECO:0007669"/>
    <property type="project" value="UniProtKB-SubCell"/>
</dbReference>
<dbReference type="InterPro" id="IPR011990">
    <property type="entry name" value="TPR-like_helical_dom_sf"/>
</dbReference>
<evidence type="ECO:0000259" key="6">
    <source>
        <dbReference type="Pfam" id="PF07980"/>
    </source>
</evidence>
<dbReference type="AlphaFoldDB" id="A0A4R0PZK0"/>
<evidence type="ECO:0000256" key="2">
    <source>
        <dbReference type="ARBA" id="ARBA00006275"/>
    </source>
</evidence>
<dbReference type="RefSeq" id="WP_131527798.1">
    <property type="nucleotide sequence ID" value="NZ_SJSO01000003.1"/>
</dbReference>
<keyword evidence="4" id="KW-0472">Membrane</keyword>
<dbReference type="InterPro" id="IPR033985">
    <property type="entry name" value="SusD-like_N"/>
</dbReference>
<name>A0A4R0PZK0_9SPHI</name>
<protein>
    <submittedName>
        <fullName evidence="8">RagB/SusD family nutrient uptake outer membrane protein</fullName>
    </submittedName>
</protein>
<evidence type="ECO:0000256" key="1">
    <source>
        <dbReference type="ARBA" id="ARBA00004442"/>
    </source>
</evidence>
<dbReference type="EMBL" id="SJSO01000003">
    <property type="protein sequence ID" value="TCD28690.1"/>
    <property type="molecule type" value="Genomic_DNA"/>
</dbReference>
<reference evidence="8 9" key="1">
    <citation type="submission" date="2019-02" db="EMBL/GenBank/DDBJ databases">
        <title>Pedobacter sp. RP-3-21 sp. nov., isolated from Arctic soil.</title>
        <authorList>
            <person name="Dahal R.H."/>
        </authorList>
    </citation>
    <scope>NUCLEOTIDE SEQUENCE [LARGE SCALE GENOMIC DNA]</scope>
    <source>
        <strain evidence="8 9">RP-3-21</strain>
    </source>
</reference>
<accession>A0A4R0PZK0</accession>
<dbReference type="OrthoDB" id="621570at2"/>
<evidence type="ECO:0000259" key="7">
    <source>
        <dbReference type="Pfam" id="PF14322"/>
    </source>
</evidence>
<dbReference type="CDD" id="cd08977">
    <property type="entry name" value="SusD"/>
    <property type="match status" value="1"/>
</dbReference>
<gene>
    <name evidence="8" type="ORF">EZ456_04720</name>
</gene>
<evidence type="ECO:0000313" key="8">
    <source>
        <dbReference type="EMBL" id="TCD28690.1"/>
    </source>
</evidence>
<comment type="subcellular location">
    <subcellularLocation>
        <location evidence="1">Cell outer membrane</location>
    </subcellularLocation>
</comment>
<keyword evidence="3" id="KW-0732">Signal</keyword>
<dbReference type="PROSITE" id="PS51257">
    <property type="entry name" value="PROKAR_LIPOPROTEIN"/>
    <property type="match status" value="1"/>
</dbReference>
<evidence type="ECO:0000256" key="4">
    <source>
        <dbReference type="ARBA" id="ARBA00023136"/>
    </source>
</evidence>
<keyword evidence="5" id="KW-0998">Cell outer membrane</keyword>
<dbReference type="Pfam" id="PF07980">
    <property type="entry name" value="SusD_RagB"/>
    <property type="match status" value="1"/>
</dbReference>
<dbReference type="InterPro" id="IPR012944">
    <property type="entry name" value="SusD_RagB_dom"/>
</dbReference>
<evidence type="ECO:0000256" key="3">
    <source>
        <dbReference type="ARBA" id="ARBA00022729"/>
    </source>
</evidence>
<feature type="domain" description="SusD-like N-terminal" evidence="7">
    <location>
        <begin position="84"/>
        <end position="227"/>
    </location>
</feature>